<evidence type="ECO:0000256" key="3">
    <source>
        <dbReference type="ARBA" id="ARBA00022692"/>
    </source>
</evidence>
<feature type="transmembrane region" description="Helical" evidence="6">
    <location>
        <begin position="207"/>
        <end position="226"/>
    </location>
</feature>
<evidence type="ECO:0000256" key="2">
    <source>
        <dbReference type="ARBA" id="ARBA00022475"/>
    </source>
</evidence>
<evidence type="ECO:0000313" key="8">
    <source>
        <dbReference type="Proteomes" id="UP000051999"/>
    </source>
</evidence>
<evidence type="ECO:0000256" key="1">
    <source>
        <dbReference type="ARBA" id="ARBA00004651"/>
    </source>
</evidence>
<dbReference type="GO" id="GO:0005886">
    <property type="term" value="C:plasma membrane"/>
    <property type="evidence" value="ECO:0007669"/>
    <property type="project" value="UniProtKB-SubCell"/>
</dbReference>
<feature type="transmembrane region" description="Helical" evidence="6">
    <location>
        <begin position="7"/>
        <end position="28"/>
    </location>
</feature>
<feature type="transmembrane region" description="Helical" evidence="6">
    <location>
        <begin position="83"/>
        <end position="104"/>
    </location>
</feature>
<keyword evidence="2" id="KW-1003">Cell membrane</keyword>
<feature type="transmembrane region" description="Helical" evidence="6">
    <location>
        <begin position="315"/>
        <end position="334"/>
    </location>
</feature>
<sequence>MRTIRNLLYNASYQVLLLLIPLITQPYVSRVLQPYGNGVYNYTYSIIQYFVLIGDLGITLYGNREIAYHKDDKQARSRIFWEIEILQLITTTSALIVFFAFTAFDRQYLTIQLLQILWLIASGIDISWYFMGLEDFGKTVFRNTLVKVVCIILIFIFVKKPSDLAIYTIIQGASQLLGGLTLWPYLRHSVERVSLKSLQVWKHFKPSLVLFLPNIAVQIYAVVNRTMLTQFDSVKATSYFTFADNIVHTVLAVVTATGTVMLPHVAAKFAKGDIKGVHNSLYRNMNFVTSISVPLMFGLMAVGGKFAPWFFGSRYVASGPVIVTEAPIILLIAWSTVTGKQYLMPVQRMKDLTTSVSLGAVVNIFLNIPLIIWAGPVGAAYAAVLSELVVTVYQIYIVRDSLDLRKMFFGQWKYFVSGLIMYLIVFAMVKRWSMDPVHIIVEVMAGAIIYTIGLMFTRAKIIDDVRSIIRTQINKRKG</sequence>
<comment type="subcellular location">
    <subcellularLocation>
        <location evidence="1">Cell membrane</location>
        <topology evidence="1">Multi-pass membrane protein</topology>
    </subcellularLocation>
</comment>
<feature type="transmembrane region" description="Helical" evidence="6">
    <location>
        <begin position="116"/>
        <end position="133"/>
    </location>
</feature>
<feature type="transmembrane region" description="Helical" evidence="6">
    <location>
        <begin position="164"/>
        <end position="186"/>
    </location>
</feature>
<keyword evidence="5 6" id="KW-0472">Membrane</keyword>
<dbReference type="EMBL" id="AZFF01000004">
    <property type="protein sequence ID" value="KRL56457.1"/>
    <property type="molecule type" value="Genomic_DNA"/>
</dbReference>
<dbReference type="STRING" id="1114972.FD35_GL002093"/>
<evidence type="ECO:0000256" key="5">
    <source>
        <dbReference type="ARBA" id="ARBA00023136"/>
    </source>
</evidence>
<keyword evidence="8" id="KW-1185">Reference proteome</keyword>
<organism evidence="7 8">
    <name type="scientific">Furfurilactobacillus rossiae DSM 15814</name>
    <dbReference type="NCBI Taxonomy" id="1114972"/>
    <lineage>
        <taxon>Bacteria</taxon>
        <taxon>Bacillati</taxon>
        <taxon>Bacillota</taxon>
        <taxon>Bacilli</taxon>
        <taxon>Lactobacillales</taxon>
        <taxon>Lactobacillaceae</taxon>
        <taxon>Furfurilactobacillus</taxon>
    </lineage>
</organism>
<proteinExistence type="predicted"/>
<dbReference type="eggNOG" id="COG2244">
    <property type="taxonomic scope" value="Bacteria"/>
</dbReference>
<evidence type="ECO:0000256" key="6">
    <source>
        <dbReference type="SAM" id="Phobius"/>
    </source>
</evidence>
<feature type="transmembrane region" description="Helical" evidence="6">
    <location>
        <begin position="436"/>
        <end position="456"/>
    </location>
</feature>
<accession>A0A0R1RJF3</accession>
<reference evidence="7 8" key="1">
    <citation type="journal article" date="2015" name="Genome Announc.">
        <title>Expanding the biotechnology potential of lactobacilli through comparative genomics of 213 strains and associated genera.</title>
        <authorList>
            <person name="Sun Z."/>
            <person name="Harris H.M."/>
            <person name="McCann A."/>
            <person name="Guo C."/>
            <person name="Argimon S."/>
            <person name="Zhang W."/>
            <person name="Yang X."/>
            <person name="Jeffery I.B."/>
            <person name="Cooney J.C."/>
            <person name="Kagawa T.F."/>
            <person name="Liu W."/>
            <person name="Song Y."/>
            <person name="Salvetti E."/>
            <person name="Wrobel A."/>
            <person name="Rasinkangas P."/>
            <person name="Parkhill J."/>
            <person name="Rea M.C."/>
            <person name="O'Sullivan O."/>
            <person name="Ritari J."/>
            <person name="Douillard F.P."/>
            <person name="Paul Ross R."/>
            <person name="Yang R."/>
            <person name="Briner A.E."/>
            <person name="Felis G.E."/>
            <person name="de Vos W.M."/>
            <person name="Barrangou R."/>
            <person name="Klaenhammer T.R."/>
            <person name="Caufield P.W."/>
            <person name="Cui Y."/>
            <person name="Zhang H."/>
            <person name="O'Toole P.W."/>
        </authorList>
    </citation>
    <scope>NUCLEOTIDE SEQUENCE [LARGE SCALE GENOMIC DNA]</scope>
    <source>
        <strain evidence="7 8">DSM 15814</strain>
    </source>
</reference>
<dbReference type="Proteomes" id="UP000051999">
    <property type="component" value="Unassembled WGS sequence"/>
</dbReference>
<evidence type="ECO:0000313" key="7">
    <source>
        <dbReference type="EMBL" id="KRL56457.1"/>
    </source>
</evidence>
<feature type="transmembrane region" description="Helical" evidence="6">
    <location>
        <begin position="140"/>
        <end position="158"/>
    </location>
</feature>
<feature type="transmembrane region" description="Helical" evidence="6">
    <location>
        <begin position="287"/>
        <end position="309"/>
    </location>
</feature>
<gene>
    <name evidence="7" type="ORF">FD35_GL002093</name>
</gene>
<keyword evidence="3 6" id="KW-0812">Transmembrane</keyword>
<dbReference type="PANTHER" id="PTHR30250:SF11">
    <property type="entry name" value="O-ANTIGEN TRANSPORTER-RELATED"/>
    <property type="match status" value="1"/>
</dbReference>
<dbReference type="InterPro" id="IPR002797">
    <property type="entry name" value="Polysacc_synth"/>
</dbReference>
<dbReference type="Pfam" id="PF01943">
    <property type="entry name" value="Polysacc_synt"/>
    <property type="match status" value="1"/>
</dbReference>
<feature type="transmembrane region" description="Helical" evidence="6">
    <location>
        <begin position="411"/>
        <end position="430"/>
    </location>
</feature>
<dbReference type="AlphaFoldDB" id="A0A0R1RJF3"/>
<protein>
    <submittedName>
        <fullName evidence="7">Uncharacterized protein</fullName>
    </submittedName>
</protein>
<keyword evidence="4 6" id="KW-1133">Transmembrane helix</keyword>
<feature type="transmembrane region" description="Helical" evidence="6">
    <location>
        <begin position="40"/>
        <end position="62"/>
    </location>
</feature>
<feature type="transmembrane region" description="Helical" evidence="6">
    <location>
        <begin position="355"/>
        <end position="374"/>
    </location>
</feature>
<dbReference type="PANTHER" id="PTHR30250">
    <property type="entry name" value="PST FAMILY PREDICTED COLANIC ACID TRANSPORTER"/>
    <property type="match status" value="1"/>
</dbReference>
<dbReference type="InterPro" id="IPR050833">
    <property type="entry name" value="Poly_Biosynth_Transport"/>
</dbReference>
<dbReference type="CDD" id="cd13128">
    <property type="entry name" value="MATE_Wzx_like"/>
    <property type="match status" value="1"/>
</dbReference>
<dbReference type="PATRIC" id="fig|1114972.6.peg.2138"/>
<name>A0A0R1RJF3_9LACO</name>
<comment type="caution">
    <text evidence="7">The sequence shown here is derived from an EMBL/GenBank/DDBJ whole genome shotgun (WGS) entry which is preliminary data.</text>
</comment>
<dbReference type="RefSeq" id="WP_017262747.1">
    <property type="nucleotide sequence ID" value="NZ_AZFF01000004.1"/>
</dbReference>
<evidence type="ECO:0000256" key="4">
    <source>
        <dbReference type="ARBA" id="ARBA00022989"/>
    </source>
</evidence>
<dbReference type="OrthoDB" id="9815702at2"/>
<feature type="transmembrane region" description="Helical" evidence="6">
    <location>
        <begin position="246"/>
        <end position="266"/>
    </location>
</feature>
<feature type="transmembrane region" description="Helical" evidence="6">
    <location>
        <begin position="380"/>
        <end position="399"/>
    </location>
</feature>